<dbReference type="SUPFAM" id="SSF54849">
    <property type="entry name" value="GroEL-intermediate domain like"/>
    <property type="match status" value="1"/>
</dbReference>
<dbReference type="GO" id="GO:0016887">
    <property type="term" value="F:ATP hydrolysis activity"/>
    <property type="evidence" value="ECO:0007669"/>
    <property type="project" value="InterPro"/>
</dbReference>
<evidence type="ECO:0000256" key="3">
    <source>
        <dbReference type="ARBA" id="ARBA00022741"/>
    </source>
</evidence>
<dbReference type="STRING" id="1301915.JH146_0958"/>
<dbReference type="PRINTS" id="PR00304">
    <property type="entry name" value="TCOMPLEXTCP1"/>
</dbReference>
<dbReference type="GO" id="GO:0005737">
    <property type="term" value="C:cytoplasm"/>
    <property type="evidence" value="ECO:0007669"/>
    <property type="project" value="UniProtKB-ARBA"/>
</dbReference>
<dbReference type="AlphaFoldDB" id="A0A076LH80"/>
<dbReference type="RefSeq" id="WP_048201950.1">
    <property type="nucleotide sequence ID" value="NZ_CP009149.1"/>
</dbReference>
<dbReference type="InterPro" id="IPR053374">
    <property type="entry name" value="TCP-1_chaperonin"/>
</dbReference>
<evidence type="ECO:0000256" key="9">
    <source>
        <dbReference type="RuleBase" id="RU004187"/>
    </source>
</evidence>
<dbReference type="EMBL" id="CP009149">
    <property type="protein sequence ID" value="AIJ05803.1"/>
    <property type="molecule type" value="Genomic_DNA"/>
</dbReference>
<reference evidence="10 11" key="1">
    <citation type="journal article" date="2015" name="Int. J. Syst. Evol. Microbiol.">
        <title>M ethanocaldococcus bathoardescens sp. nov., a hyperthermophilic methanogen isolated from a volcanically active deep-sea hydrothermal vent.</title>
        <authorList>
            <person name="Stewart L.C."/>
            <person name="Jung J.H."/>
            <person name="Kim Y.T."/>
            <person name="Kwon S.W."/>
            <person name="Park C.S."/>
            <person name="Holden J.F."/>
        </authorList>
    </citation>
    <scope>NUCLEOTIDE SEQUENCE [LARGE SCALE GENOMIC DNA]</scope>
    <source>
        <strain evidence="10 11">JH146</strain>
    </source>
</reference>
<dbReference type="Proteomes" id="UP000028781">
    <property type="component" value="Chromosome"/>
</dbReference>
<dbReference type="NCBIfam" id="NF041082">
    <property type="entry name" value="thermosome_alpha"/>
    <property type="match status" value="1"/>
</dbReference>
<name>A0A076LH80_9EURY</name>
<dbReference type="PROSITE" id="PS00750">
    <property type="entry name" value="TCP1_1"/>
    <property type="match status" value="1"/>
</dbReference>
<proteinExistence type="inferred from homology"/>
<dbReference type="InterPro" id="IPR027410">
    <property type="entry name" value="TCP-1-like_intermed_sf"/>
</dbReference>
<dbReference type="PANTHER" id="PTHR11353">
    <property type="entry name" value="CHAPERONIN"/>
    <property type="match status" value="1"/>
</dbReference>
<dbReference type="OrthoDB" id="9362at2157"/>
<evidence type="ECO:0000256" key="7">
    <source>
        <dbReference type="ARBA" id="ARBA00069477"/>
    </source>
</evidence>
<dbReference type="GO" id="GO:0032991">
    <property type="term" value="C:protein-containing complex"/>
    <property type="evidence" value="ECO:0007669"/>
    <property type="project" value="UniProtKB-ARBA"/>
</dbReference>
<comment type="similarity">
    <text evidence="2 9">Belongs to the TCP-1 chaperonin family.</text>
</comment>
<dbReference type="Gene3D" id="3.30.260.10">
    <property type="entry name" value="TCP-1-like chaperonin intermediate domain"/>
    <property type="match status" value="1"/>
</dbReference>
<dbReference type="InterPro" id="IPR002423">
    <property type="entry name" value="Cpn60/GroEL/TCP-1"/>
</dbReference>
<dbReference type="CDD" id="cd03343">
    <property type="entry name" value="cpn60"/>
    <property type="match status" value="1"/>
</dbReference>
<evidence type="ECO:0000256" key="4">
    <source>
        <dbReference type="ARBA" id="ARBA00022840"/>
    </source>
</evidence>
<keyword evidence="11" id="KW-1185">Reference proteome</keyword>
<dbReference type="KEGG" id="mjh:JH146_0958"/>
<dbReference type="Gene3D" id="1.10.560.10">
    <property type="entry name" value="GroEL-like equatorial domain"/>
    <property type="match status" value="1"/>
</dbReference>
<keyword evidence="3 9" id="KW-0547">Nucleotide-binding</keyword>
<dbReference type="NCBIfam" id="TIGR02339">
    <property type="entry name" value="thermosome_arch"/>
    <property type="match status" value="1"/>
</dbReference>
<dbReference type="GO" id="GO:0051082">
    <property type="term" value="F:unfolded protein binding"/>
    <property type="evidence" value="ECO:0007669"/>
    <property type="project" value="InterPro"/>
</dbReference>
<keyword evidence="5 9" id="KW-0143">Chaperone</keyword>
<dbReference type="InterPro" id="IPR002194">
    <property type="entry name" value="Chaperonin_TCP-1_CS"/>
</dbReference>
<keyword evidence="4 9" id="KW-0067">ATP-binding</keyword>
<dbReference type="GO" id="GO:0005524">
    <property type="term" value="F:ATP binding"/>
    <property type="evidence" value="ECO:0007669"/>
    <property type="project" value="UniProtKB-KW"/>
</dbReference>
<dbReference type="InterPro" id="IPR027413">
    <property type="entry name" value="GROEL-like_equatorial_sf"/>
</dbReference>
<dbReference type="HOGENOM" id="CLU_008891_7_3_2"/>
<dbReference type="Pfam" id="PF00118">
    <property type="entry name" value="Cpn60_TCP1"/>
    <property type="match status" value="1"/>
</dbReference>
<protein>
    <recommendedName>
        <fullName evidence="7">Thermosome subunit</fullName>
    </recommendedName>
    <alternativeName>
        <fullName evidence="8">Chaperonin subunit</fullName>
    </alternativeName>
</protein>
<dbReference type="InterPro" id="IPR017998">
    <property type="entry name" value="Chaperone_TCP-1"/>
</dbReference>
<dbReference type="SUPFAM" id="SSF48592">
    <property type="entry name" value="GroEL equatorial domain-like"/>
    <property type="match status" value="1"/>
</dbReference>
<accession>A0A076LH80</accession>
<dbReference type="FunFam" id="1.10.560.10:FF:000017">
    <property type="entry name" value="T-complex protein 1 subunit eta"/>
    <property type="match status" value="1"/>
</dbReference>
<comment type="subunit">
    <text evidence="6">Forms an oligomeric complex of eight-membered rings.</text>
</comment>
<dbReference type="GeneID" id="24891567"/>
<dbReference type="GO" id="GO:0140662">
    <property type="term" value="F:ATP-dependent protein folding chaperone"/>
    <property type="evidence" value="ECO:0007669"/>
    <property type="project" value="InterPro"/>
</dbReference>
<dbReference type="PROSITE" id="PS00995">
    <property type="entry name" value="TCP1_3"/>
    <property type="match status" value="1"/>
</dbReference>
<comment type="function">
    <text evidence="1">Molecular chaperone; binds unfolded polypeptides in vitro, and has a weak ATPase activity.</text>
</comment>
<evidence type="ECO:0000313" key="10">
    <source>
        <dbReference type="EMBL" id="AIJ05803.1"/>
    </source>
</evidence>
<dbReference type="NCBIfam" id="NF041083">
    <property type="entry name" value="thermosome_beta"/>
    <property type="match status" value="1"/>
</dbReference>
<evidence type="ECO:0000313" key="11">
    <source>
        <dbReference type="Proteomes" id="UP000028781"/>
    </source>
</evidence>
<dbReference type="InterPro" id="IPR027409">
    <property type="entry name" value="GroEL-like_apical_dom_sf"/>
</dbReference>
<evidence type="ECO:0000256" key="5">
    <source>
        <dbReference type="ARBA" id="ARBA00023186"/>
    </source>
</evidence>
<evidence type="ECO:0000256" key="6">
    <source>
        <dbReference type="ARBA" id="ARBA00063704"/>
    </source>
</evidence>
<evidence type="ECO:0000256" key="8">
    <source>
        <dbReference type="ARBA" id="ARBA00083919"/>
    </source>
</evidence>
<organism evidence="10 11">
    <name type="scientific">Methanocaldococcus bathoardescens</name>
    <dbReference type="NCBI Taxonomy" id="1301915"/>
    <lineage>
        <taxon>Archaea</taxon>
        <taxon>Methanobacteriati</taxon>
        <taxon>Methanobacteriota</taxon>
        <taxon>Methanomada group</taxon>
        <taxon>Methanococci</taxon>
        <taxon>Methanococcales</taxon>
        <taxon>Methanocaldococcaceae</taxon>
        <taxon>Methanocaldococcus</taxon>
    </lineage>
</organism>
<dbReference type="PROSITE" id="PS00751">
    <property type="entry name" value="TCP1_2"/>
    <property type="match status" value="1"/>
</dbReference>
<dbReference type="Gene3D" id="3.50.7.10">
    <property type="entry name" value="GroEL"/>
    <property type="match status" value="1"/>
</dbReference>
<dbReference type="InterPro" id="IPR012714">
    <property type="entry name" value="Thermosome_arc"/>
</dbReference>
<dbReference type="FunFam" id="3.50.7.10:FF:000014">
    <property type="entry name" value="Thermosome subunit"/>
    <property type="match status" value="1"/>
</dbReference>
<gene>
    <name evidence="10" type="ORF">JH146_0958</name>
</gene>
<sequence length="542" mass="58756">MAMAGTPIVVLPQNVKRYVGRDAQRMNILAGRIIAETVRTTLGPKGMDKMLVDELGDIVVTNDGVTILKEMSVEHPAAKMLIEVAKTQEKEVGDGTTTAVVIAGELLRKAEELLDQNIHPSVIINGYEMARNKAVEELKTIAKEVKADDTEMLKKIAMTSITGKGAEKAREQLAEIVVEAVRAVVDEETGKVDKDLIKVEKKEGAPIEETTLIRGVVIDKERVNPQMPKKVENAKIALLNCPIEVKETETDAEIRITDPAKLMEFIEQEEKMIKDMVEKIAATGANVVFCQKGIDDLAQHYLAKKGILAVRRVKKSDMEKLAKATGARIVTNIDDLTPEDLGEAGLVEERKVAGDAMIFVEQCKHPKAVTILARGSTEHVVEEVARAIDDAIGVVKCALEEGKIVAGGGATEIELAKRLRKFAETVAGREQLAVKAFADALEVIPRTLAENSGLDPIDMLVKLRAAHEKEGGEVCGLDVFEGEVVNMLEKGVVEPLKVKTQAIDSATEASVMLLRIDDVIAAEKVKEDKGEGGEPGGDDSEF</sequence>
<evidence type="ECO:0000256" key="1">
    <source>
        <dbReference type="ARBA" id="ARBA00002462"/>
    </source>
</evidence>
<dbReference type="InterPro" id="IPR054827">
    <property type="entry name" value="thermosome_alpha"/>
</dbReference>
<dbReference type="SUPFAM" id="SSF52029">
    <property type="entry name" value="GroEL apical domain-like"/>
    <property type="match status" value="1"/>
</dbReference>
<evidence type="ECO:0000256" key="2">
    <source>
        <dbReference type="ARBA" id="ARBA00008020"/>
    </source>
</evidence>